<evidence type="ECO:0000256" key="5">
    <source>
        <dbReference type="SAM" id="Phobius"/>
    </source>
</evidence>
<organism evidence="7 8">
    <name type="scientific">Acanthocheilonema viteae</name>
    <name type="common">Filarial nematode worm</name>
    <name type="synonym">Dipetalonema viteae</name>
    <dbReference type="NCBI Taxonomy" id="6277"/>
    <lineage>
        <taxon>Eukaryota</taxon>
        <taxon>Metazoa</taxon>
        <taxon>Ecdysozoa</taxon>
        <taxon>Nematoda</taxon>
        <taxon>Chromadorea</taxon>
        <taxon>Rhabditida</taxon>
        <taxon>Spirurina</taxon>
        <taxon>Spiruromorpha</taxon>
        <taxon>Filarioidea</taxon>
        <taxon>Onchocercidae</taxon>
        <taxon>Acanthocheilonema</taxon>
    </lineage>
</organism>
<feature type="transmembrane region" description="Helical" evidence="5">
    <location>
        <begin position="179"/>
        <end position="198"/>
    </location>
</feature>
<evidence type="ECO:0000313" key="8">
    <source>
        <dbReference type="Proteomes" id="UP000276991"/>
    </source>
</evidence>
<keyword evidence="8" id="KW-1185">Reference proteome</keyword>
<keyword evidence="2 5" id="KW-1133">Transmembrane helix</keyword>
<name>A0A498SHZ0_ACAVI</name>
<dbReference type="AlphaFoldDB" id="A0A498SHZ0"/>
<feature type="region of interest" description="Disordered" evidence="4">
    <location>
        <begin position="1"/>
        <end position="32"/>
    </location>
</feature>
<dbReference type="InterPro" id="IPR011527">
    <property type="entry name" value="ABC1_TM_dom"/>
</dbReference>
<dbReference type="GO" id="GO:0140359">
    <property type="term" value="F:ABC-type transporter activity"/>
    <property type="evidence" value="ECO:0007669"/>
    <property type="project" value="InterPro"/>
</dbReference>
<dbReference type="Proteomes" id="UP000276991">
    <property type="component" value="Unassembled WGS sequence"/>
</dbReference>
<feature type="compositionally biased region" description="Basic and acidic residues" evidence="4">
    <location>
        <begin position="18"/>
        <end position="32"/>
    </location>
</feature>
<evidence type="ECO:0000256" key="1">
    <source>
        <dbReference type="ARBA" id="ARBA00022692"/>
    </source>
</evidence>
<keyword evidence="1 5" id="KW-0812">Transmembrane</keyword>
<proteinExistence type="predicted"/>
<feature type="domain" description="ABC transmembrane type-1" evidence="6">
    <location>
        <begin position="67"/>
        <end position="117"/>
    </location>
</feature>
<accession>A0A498SHZ0</accession>
<feature type="transmembrane region" description="Helical" evidence="5">
    <location>
        <begin position="91"/>
        <end position="110"/>
    </location>
</feature>
<evidence type="ECO:0000256" key="4">
    <source>
        <dbReference type="SAM" id="MobiDB-lite"/>
    </source>
</evidence>
<dbReference type="STRING" id="6277.A0A498SHZ0"/>
<sequence>MTQNGQHHGDLSNVDQKASMEENTPRMNNDKQHVNVADVNSKNEITVDDRFTMNSGRNVDLVEQGSEAFGMQCRNVAIIISSLIICFYHEMYLSLVVMSVIPLVITLNILSKKLSKKSDLILSGKISQTIQLEKELLLQKNSNDKIANDEHLMRLSTEVRSCTRYAILHQIWKSSHSGILSFTIFTFIGCGMLYGGYLLSINSMMKEGDIFIIVLSMGLIVDSISTTTTYYHRIKKAIHAALYIWNLQQFDYQFMVRIFLIVSKVDL</sequence>
<dbReference type="SUPFAM" id="SSF90123">
    <property type="entry name" value="ABC transporter transmembrane region"/>
    <property type="match status" value="1"/>
</dbReference>
<feature type="transmembrane region" description="Helical" evidence="5">
    <location>
        <begin position="210"/>
        <end position="231"/>
    </location>
</feature>
<evidence type="ECO:0000259" key="6">
    <source>
        <dbReference type="Pfam" id="PF00664"/>
    </source>
</evidence>
<gene>
    <name evidence="7" type="ORF">NAV_LOCUS3084</name>
</gene>
<dbReference type="Pfam" id="PF00664">
    <property type="entry name" value="ABC_membrane"/>
    <property type="match status" value="1"/>
</dbReference>
<evidence type="ECO:0000256" key="2">
    <source>
        <dbReference type="ARBA" id="ARBA00022989"/>
    </source>
</evidence>
<dbReference type="GO" id="GO:0016020">
    <property type="term" value="C:membrane"/>
    <property type="evidence" value="ECO:0007669"/>
    <property type="project" value="InterPro"/>
</dbReference>
<evidence type="ECO:0000256" key="3">
    <source>
        <dbReference type="ARBA" id="ARBA00023136"/>
    </source>
</evidence>
<keyword evidence="3 5" id="KW-0472">Membrane</keyword>
<dbReference type="EMBL" id="UPTC01000370">
    <property type="protein sequence ID" value="VBB28254.1"/>
    <property type="molecule type" value="Genomic_DNA"/>
</dbReference>
<evidence type="ECO:0000313" key="7">
    <source>
        <dbReference type="EMBL" id="VBB28254.1"/>
    </source>
</evidence>
<dbReference type="OrthoDB" id="5851609at2759"/>
<protein>
    <recommendedName>
        <fullName evidence="6">ABC transmembrane type-1 domain-containing protein</fullName>
    </recommendedName>
</protein>
<dbReference type="Gene3D" id="1.20.1560.10">
    <property type="entry name" value="ABC transporter type 1, transmembrane domain"/>
    <property type="match status" value="1"/>
</dbReference>
<dbReference type="InterPro" id="IPR036640">
    <property type="entry name" value="ABC1_TM_sf"/>
</dbReference>
<dbReference type="GO" id="GO:0005524">
    <property type="term" value="F:ATP binding"/>
    <property type="evidence" value="ECO:0007669"/>
    <property type="project" value="InterPro"/>
</dbReference>
<reference evidence="7 8" key="1">
    <citation type="submission" date="2018-08" db="EMBL/GenBank/DDBJ databases">
        <authorList>
            <person name="Laetsch R D."/>
            <person name="Stevens L."/>
            <person name="Kumar S."/>
            <person name="Blaxter L. M."/>
        </authorList>
    </citation>
    <scope>NUCLEOTIDE SEQUENCE [LARGE SCALE GENOMIC DNA]</scope>
</reference>